<comment type="caution">
    <text evidence="1">The sequence shown here is derived from an EMBL/GenBank/DDBJ whole genome shotgun (WGS) entry which is preliminary data.</text>
</comment>
<proteinExistence type="predicted"/>
<keyword evidence="2" id="KW-1185">Reference proteome</keyword>
<reference evidence="1 2" key="1">
    <citation type="journal article" date="2022" name="Allergy">
        <title>Genome assembly and annotation of Periplaneta americana reveal a comprehensive cockroach allergen profile.</title>
        <authorList>
            <person name="Wang L."/>
            <person name="Xiong Q."/>
            <person name="Saelim N."/>
            <person name="Wang L."/>
            <person name="Nong W."/>
            <person name="Wan A.T."/>
            <person name="Shi M."/>
            <person name="Liu X."/>
            <person name="Cao Q."/>
            <person name="Hui J.H.L."/>
            <person name="Sookrung N."/>
            <person name="Leung T.F."/>
            <person name="Tungtrongchitr A."/>
            <person name="Tsui S.K.W."/>
        </authorList>
    </citation>
    <scope>NUCLEOTIDE SEQUENCE [LARGE SCALE GENOMIC DNA]</scope>
    <source>
        <strain evidence="1">PWHHKU_190912</strain>
    </source>
</reference>
<accession>A0ABQ8SBF8</accession>
<sequence length="75" mass="8087">MEGLCEGGNEPPGSLKATLIHVIGIHDAPALSDYLISVLDVLQGEHAERRSKVEFDFQFPHLTGMSQASVNLLSV</sequence>
<name>A0ABQ8SBF8_PERAM</name>
<evidence type="ECO:0000313" key="2">
    <source>
        <dbReference type="Proteomes" id="UP001148838"/>
    </source>
</evidence>
<dbReference type="EMBL" id="JAJSOF020000031">
    <property type="protein sequence ID" value="KAJ4431412.1"/>
    <property type="molecule type" value="Genomic_DNA"/>
</dbReference>
<gene>
    <name evidence="1" type="ORF">ANN_20009</name>
</gene>
<evidence type="ECO:0000313" key="1">
    <source>
        <dbReference type="EMBL" id="KAJ4431412.1"/>
    </source>
</evidence>
<dbReference type="Proteomes" id="UP001148838">
    <property type="component" value="Unassembled WGS sequence"/>
</dbReference>
<protein>
    <submittedName>
        <fullName evidence="1">Uncharacterized protein</fullName>
    </submittedName>
</protein>
<organism evidence="1 2">
    <name type="scientific">Periplaneta americana</name>
    <name type="common">American cockroach</name>
    <name type="synonym">Blatta americana</name>
    <dbReference type="NCBI Taxonomy" id="6978"/>
    <lineage>
        <taxon>Eukaryota</taxon>
        <taxon>Metazoa</taxon>
        <taxon>Ecdysozoa</taxon>
        <taxon>Arthropoda</taxon>
        <taxon>Hexapoda</taxon>
        <taxon>Insecta</taxon>
        <taxon>Pterygota</taxon>
        <taxon>Neoptera</taxon>
        <taxon>Polyneoptera</taxon>
        <taxon>Dictyoptera</taxon>
        <taxon>Blattodea</taxon>
        <taxon>Blattoidea</taxon>
        <taxon>Blattidae</taxon>
        <taxon>Blattinae</taxon>
        <taxon>Periplaneta</taxon>
    </lineage>
</organism>